<name>A0ABY3F8E9_9GAMM</name>
<dbReference type="InterPro" id="IPR046909">
    <property type="entry name" value="cREC_REC"/>
</dbReference>
<evidence type="ECO:0000259" key="1">
    <source>
        <dbReference type="Pfam" id="PF20274"/>
    </source>
</evidence>
<dbReference type="RefSeq" id="WP_145242070.1">
    <property type="nucleotide sequence ID" value="NZ_VNFF01000027.1"/>
</dbReference>
<evidence type="ECO:0000313" key="3">
    <source>
        <dbReference type="Proteomes" id="UP000317938"/>
    </source>
</evidence>
<proteinExistence type="predicted"/>
<dbReference type="EMBL" id="VNFF01000027">
    <property type="protein sequence ID" value="TVU80265.1"/>
    <property type="molecule type" value="Genomic_DNA"/>
</dbReference>
<organism evidence="2 3">
    <name type="scientific">Pseudoalteromonas neustonica</name>
    <dbReference type="NCBI Taxonomy" id="1840331"/>
    <lineage>
        <taxon>Bacteria</taxon>
        <taxon>Pseudomonadati</taxon>
        <taxon>Pseudomonadota</taxon>
        <taxon>Gammaproteobacteria</taxon>
        <taxon>Alteromonadales</taxon>
        <taxon>Pseudoalteromonadaceae</taxon>
        <taxon>Pseudoalteromonas</taxon>
    </lineage>
</organism>
<gene>
    <name evidence="2" type="ORF">FQP85_20475</name>
</gene>
<accession>A0ABY3F8E9</accession>
<reference evidence="2 3" key="1">
    <citation type="submission" date="2019-07" db="EMBL/GenBank/DDBJ databases">
        <title>Diversity of Bacteria from Kongsfjorden, Arctic.</title>
        <authorList>
            <person name="Yu Y."/>
        </authorList>
    </citation>
    <scope>NUCLEOTIDE SEQUENCE [LARGE SCALE GENOMIC DNA]</scope>
    <source>
        <strain evidence="2 3">SM1927</strain>
    </source>
</reference>
<evidence type="ECO:0000313" key="2">
    <source>
        <dbReference type="EMBL" id="TVU80265.1"/>
    </source>
</evidence>
<keyword evidence="3" id="KW-1185">Reference proteome</keyword>
<dbReference type="Proteomes" id="UP000317938">
    <property type="component" value="Unassembled WGS sequence"/>
</dbReference>
<comment type="caution">
    <text evidence="2">The sequence shown here is derived from an EMBL/GenBank/DDBJ whole genome shotgun (WGS) entry which is preliminary data.</text>
</comment>
<dbReference type="Pfam" id="PF20274">
    <property type="entry name" value="cREC_REC"/>
    <property type="match status" value="1"/>
</dbReference>
<feature type="domain" description="Cyclic-phosphate processing Receiver" evidence="1">
    <location>
        <begin position="1"/>
        <end position="89"/>
    </location>
</feature>
<protein>
    <recommendedName>
        <fullName evidence="1">Cyclic-phosphate processing Receiver domain-containing protein</fullName>
    </recommendedName>
</protein>
<sequence length="108" mass="12263">MNVYLDDERETPAGWLRAYWPDEVIKLLKTGKVKQLSLDHDLGNDTKGTGYDVLLWIERAVFIDGFVPPAITVHSANSSARIKMERAITQINLLARNQQGSKRCYNES</sequence>